<dbReference type="Pfam" id="PF09989">
    <property type="entry name" value="DUF2229"/>
    <property type="match status" value="1"/>
</dbReference>
<protein>
    <submittedName>
        <fullName evidence="7">CoA-substrate-specific enzyme activase, putative</fullName>
    </submittedName>
</protein>
<dbReference type="GO" id="GO:0051536">
    <property type="term" value="F:iron-sulfur cluster binding"/>
    <property type="evidence" value="ECO:0007669"/>
    <property type="project" value="UniProtKB-KW"/>
</dbReference>
<dbReference type="GO" id="GO:0046872">
    <property type="term" value="F:metal ion binding"/>
    <property type="evidence" value="ECO:0007669"/>
    <property type="project" value="UniProtKB-KW"/>
</dbReference>
<dbReference type="NCBIfam" id="TIGR00241">
    <property type="entry name" value="CoA_E_activ"/>
    <property type="match status" value="1"/>
</dbReference>
<evidence type="ECO:0000259" key="5">
    <source>
        <dbReference type="Pfam" id="PF01869"/>
    </source>
</evidence>
<sequence>MKFSSHILGIDVGSVSVHIVVINREGNCIHTGTCHHHGEVKQCLSNLIEKIDISHIHNIAVTDETPSFIDATRSYDEQLTLIQTARYYHKKLDAVLHIGGEKFSLSRFDGGHTYIGTKHNTSCAAGTGSFLDQQARRLNLLGGSRELSQKALLNSNKIPSIATRCAVFAKTDLIHAQQEGYDIEQICDGLCHGLAKNISNTLFNDLHVGEKIIFCGGVSQNISVKNHLEKITGHKFIIDSKAVFYGAMGAALCLLDDMRNQKQIKQKNFASIKDFFISSKKEKILLYPALLLSLSQYPDFNCFSSYVHDDVEADIYQNPAKIDTANGYLGLDVGSTSTKSILINQDGIPIVGFYTKTASRPVMAVQKIFKAHDLFFKTYGIEMTIIGCGTTGSGRRISGKIIGADIEPDEITAHARAAVNLNKNVDTIIEIGGQDAKFTLLKNGMVTSSVMNTVCAAGTGSFIEEQALKLECPLSEYSKRAEGVVSPVTSDRCTVFMERDINYYFALGYQKNEILASVLHAVRDNYLTKVANIAQIGNCILFQGATAKNKALVAAFEQKLNKPIHVSTYCHLTGALGVALLLKEKQIKKSCFRGFQLWKQEIPIRRETCEICTNHCKLTIADIGDETLAYGFLCGRDYQTNKMIPKQNTHDLLKLKKQAIPNYKKTAVKHDFIMGIPKALHLFEDIDFWSHFFSRLGIKTVTSSKLTHPVKFGKNFTTAEFCAPVVALHGHIKYLMDMADYIFLPFYFEEKPDEKNIRKQQRRRQHCYYTQFSPSVISCLSDFDQKKIISPVVRYLYTNFHTKLELYKSLKNISAGFSFFDISNAYDNAVEFKKKCQSNKKNIYRQYKSKGPDINIVLLGRPYTILDNNMNNNIPKLFENLGVKTFFQDMLDFETHDFSNIDPLLTEIHWNYVAQILKAAYMTANTEHLYPVYISSFKCAPDSFGIQYFKKIMETHNKPYLVLELDEHDSSVGYETRVEAAVNAFKNHNNLTSKAKENQKQDLSHLHPKFLSKINNKTIIYPNWDSYSGSLIVSILKNEGLQALLMEETPETLKKSMLTNTGQCLPLNALAAGFIHTVEKNNLDPSNCVLWLNPSEIACNIKMYPYHIQTILKKNGNGFENSEIYKGQLSLFDISLKAATNAYFAYMFGGLLRSIGCKIRPYEIHRGQTDQALDNALKILCNAFEMGEPKENALKNAIKPFSDIETKTKYRPKVGIFGDLYVRDNDTINQDLVHFIEDNGGEVITTPYYKYIKIIANSYFKKWFKEGKYLSLFSNKSLFVAMQAMEKKYYKYFEPILSKSAFEVKGSYENILSEYGILQEHTGESMDNILKIHHIINEHPDLKLLVQTNPAFCCAGLITEAMAQKLEAKINIPIVSITYDVSGGKKNKVILPFLKNSEKKHSYENFQKSKQQLS</sequence>
<dbReference type="PANTHER" id="PTHR32329:SF2">
    <property type="entry name" value="BIFUNCTIONAL PROTEIN [INCLUDES 2-HYDROXYACYL-COA DEHYDRATASE (N-TER) AND ITS ACTIVATOR DOMAIN (C_TERM)"/>
    <property type="match status" value="1"/>
</dbReference>
<keyword evidence="4" id="KW-0411">Iron-sulfur</keyword>
<evidence type="ECO:0000259" key="6">
    <source>
        <dbReference type="Pfam" id="PF09989"/>
    </source>
</evidence>
<dbReference type="Proteomes" id="UP000199608">
    <property type="component" value="Unassembled WGS sequence"/>
</dbReference>
<dbReference type="Pfam" id="PF01869">
    <property type="entry name" value="BcrAD_BadFG"/>
    <property type="match status" value="2"/>
</dbReference>
<dbReference type="PANTHER" id="PTHR32329">
    <property type="entry name" value="BIFUNCTIONAL PROTEIN [INCLUDES 2-HYDROXYACYL-COA DEHYDRATASE (N-TER) AND ITS ACTIVATOR DOMAIN (C_TERM)-RELATED"/>
    <property type="match status" value="1"/>
</dbReference>
<evidence type="ECO:0000256" key="3">
    <source>
        <dbReference type="ARBA" id="ARBA00023004"/>
    </source>
</evidence>
<dbReference type="RefSeq" id="WP_092231469.1">
    <property type="nucleotide sequence ID" value="NZ_FNLL01000003.1"/>
</dbReference>
<name>A0A1H2EIV6_9BACT</name>
<dbReference type="Gene3D" id="3.30.420.40">
    <property type="match status" value="4"/>
</dbReference>
<feature type="domain" description="DUF2229" evidence="6">
    <location>
        <begin position="674"/>
        <end position="891"/>
    </location>
</feature>
<evidence type="ECO:0000313" key="7">
    <source>
        <dbReference type="EMBL" id="SDT95092.1"/>
    </source>
</evidence>
<proteinExistence type="predicted"/>
<evidence type="ECO:0000256" key="4">
    <source>
        <dbReference type="ARBA" id="ARBA00023014"/>
    </source>
</evidence>
<gene>
    <name evidence="7" type="ORF">SAMN04487931_103156</name>
</gene>
<evidence type="ECO:0000256" key="2">
    <source>
        <dbReference type="ARBA" id="ARBA00022723"/>
    </source>
</evidence>
<accession>A0A1H2EIV6</accession>
<dbReference type="InterPro" id="IPR043129">
    <property type="entry name" value="ATPase_NBD"/>
</dbReference>
<keyword evidence="3" id="KW-0408">Iron</keyword>
<feature type="domain" description="ATPase BadF/BadG/BcrA/BcrD type" evidence="5">
    <location>
        <begin position="90"/>
        <end position="252"/>
    </location>
</feature>
<evidence type="ECO:0000256" key="1">
    <source>
        <dbReference type="ARBA" id="ARBA00001966"/>
    </source>
</evidence>
<dbReference type="EMBL" id="FNLL01000003">
    <property type="protein sequence ID" value="SDT95092.1"/>
    <property type="molecule type" value="Genomic_DNA"/>
</dbReference>
<dbReference type="InterPro" id="IPR018709">
    <property type="entry name" value="CoA_activase_DUF2229"/>
</dbReference>
<dbReference type="InterPro" id="IPR051805">
    <property type="entry name" value="Dehydratase_Activator_Redct"/>
</dbReference>
<reference evidence="8" key="1">
    <citation type="submission" date="2016-10" db="EMBL/GenBank/DDBJ databases">
        <authorList>
            <person name="Varghese N."/>
            <person name="Submissions S."/>
        </authorList>
    </citation>
    <scope>NUCLEOTIDE SEQUENCE [LARGE SCALE GENOMIC DNA]</scope>
    <source>
        <strain evidence="8">DSM 3384</strain>
    </source>
</reference>
<dbReference type="InterPro" id="IPR008275">
    <property type="entry name" value="CoA_E_activase_dom"/>
</dbReference>
<dbReference type="CDD" id="cd24035">
    <property type="entry name" value="ASKHA_NBD_O66634-like_rpt2"/>
    <property type="match status" value="1"/>
</dbReference>
<dbReference type="InterPro" id="IPR002731">
    <property type="entry name" value="ATPase_BadF"/>
</dbReference>
<feature type="domain" description="ATPase BadF/BadG/BcrA/BcrD type" evidence="5">
    <location>
        <begin position="329"/>
        <end position="581"/>
    </location>
</feature>
<keyword evidence="2" id="KW-0479">Metal-binding</keyword>
<dbReference type="SUPFAM" id="SSF53067">
    <property type="entry name" value="Actin-like ATPase domain"/>
    <property type="match status" value="2"/>
</dbReference>
<dbReference type="CDD" id="cd24034">
    <property type="entry name" value="ASKHA_NBD_O66634-like_rpt1"/>
    <property type="match status" value="1"/>
</dbReference>
<comment type="cofactor">
    <cofactor evidence="1">
        <name>[4Fe-4S] cluster</name>
        <dbReference type="ChEBI" id="CHEBI:49883"/>
    </cofactor>
</comment>
<keyword evidence="8" id="KW-1185">Reference proteome</keyword>
<organism evidence="7 8">
    <name type="scientific">Desulfobacula phenolica</name>
    <dbReference type="NCBI Taxonomy" id="90732"/>
    <lineage>
        <taxon>Bacteria</taxon>
        <taxon>Pseudomonadati</taxon>
        <taxon>Thermodesulfobacteriota</taxon>
        <taxon>Desulfobacteria</taxon>
        <taxon>Desulfobacterales</taxon>
        <taxon>Desulfobacteraceae</taxon>
        <taxon>Desulfobacula</taxon>
    </lineage>
</organism>
<evidence type="ECO:0000313" key="8">
    <source>
        <dbReference type="Proteomes" id="UP000199608"/>
    </source>
</evidence>